<proteinExistence type="predicted"/>
<evidence type="ECO:0000313" key="1">
    <source>
        <dbReference type="EMBL" id="SFS31349.1"/>
    </source>
</evidence>
<dbReference type="AlphaFoldDB" id="A0A1I6NU05"/>
<reference evidence="2" key="1">
    <citation type="submission" date="2016-10" db="EMBL/GenBank/DDBJ databases">
        <authorList>
            <person name="Varghese N."/>
            <person name="Submissions S."/>
        </authorList>
    </citation>
    <scope>NUCLEOTIDE SEQUENCE [LARGE SCALE GENOMIC DNA]</scope>
    <source>
        <strain evidence="2">CGMCC 1.10683</strain>
    </source>
</reference>
<dbReference type="Proteomes" id="UP000198788">
    <property type="component" value="Unassembled WGS sequence"/>
</dbReference>
<dbReference type="EMBL" id="FOZV01000001">
    <property type="protein sequence ID" value="SFS31349.1"/>
    <property type="molecule type" value="Genomic_DNA"/>
</dbReference>
<organism evidence="1 2">
    <name type="scientific">Brevundimonas viscosa</name>
    <dbReference type="NCBI Taxonomy" id="871741"/>
    <lineage>
        <taxon>Bacteria</taxon>
        <taxon>Pseudomonadati</taxon>
        <taxon>Pseudomonadota</taxon>
        <taxon>Alphaproteobacteria</taxon>
        <taxon>Caulobacterales</taxon>
        <taxon>Caulobacteraceae</taxon>
        <taxon>Brevundimonas</taxon>
    </lineage>
</organism>
<evidence type="ECO:0008006" key="3">
    <source>
        <dbReference type="Google" id="ProtNLM"/>
    </source>
</evidence>
<dbReference type="Pfam" id="PF19883">
    <property type="entry name" value="DUF6356"/>
    <property type="match status" value="1"/>
</dbReference>
<dbReference type="STRING" id="871741.SAMN05192570_0500"/>
<name>A0A1I6NU05_9CAUL</name>
<keyword evidence="2" id="KW-1185">Reference proteome</keyword>
<gene>
    <name evidence="1" type="ORF">SAMN05192570_0500</name>
</gene>
<dbReference type="InterPro" id="IPR045936">
    <property type="entry name" value="DUF6356"/>
</dbReference>
<evidence type="ECO:0000313" key="2">
    <source>
        <dbReference type="Proteomes" id="UP000198788"/>
    </source>
</evidence>
<protein>
    <recommendedName>
        <fullName evidence="3">Capsule biosynthesis protein</fullName>
    </recommendedName>
</protein>
<sequence>MAAAGRGSARGLPDPTMIQTFNRLFVDHPREVEETYLEHMAASSRFGLRLLKLAGCAFAHAVVPGVHKATVSRSICCMADELGGRAREARECRMRDAGVWDVGL</sequence>
<accession>A0A1I6NU05</accession>